<reference evidence="3 4" key="1">
    <citation type="submission" date="2018-03" db="EMBL/GenBank/DDBJ databases">
        <authorList>
            <person name="Fogelqvist J."/>
        </authorList>
    </citation>
    <scope>NUCLEOTIDE SEQUENCE [LARGE SCALE GENOMIC DNA]</scope>
</reference>
<comment type="similarity">
    <text evidence="1">Belongs to the STK19 family.</text>
</comment>
<dbReference type="EMBL" id="OVEO01000004">
    <property type="protein sequence ID" value="SPQ95828.1"/>
    <property type="molecule type" value="Genomic_DNA"/>
</dbReference>
<organism evidence="3 4">
    <name type="scientific">Plasmodiophora brassicae</name>
    <name type="common">Clubroot disease agent</name>
    <dbReference type="NCBI Taxonomy" id="37360"/>
    <lineage>
        <taxon>Eukaryota</taxon>
        <taxon>Sar</taxon>
        <taxon>Rhizaria</taxon>
        <taxon>Endomyxa</taxon>
        <taxon>Phytomyxea</taxon>
        <taxon>Plasmodiophorida</taxon>
        <taxon>Plasmodiophoridae</taxon>
        <taxon>Plasmodiophora</taxon>
    </lineage>
</organism>
<sequence length="294" mass="32777">MRCGRSTMRPSRVQSRSRRRCSGLASRARGSVRRMMMRRRKRARPAADAEQHRPPDDADTASMAVSDTLAAIHLLRNEFPFKGRTPPVVLKHHIYDVVYDRRQVEDELRSMAEANVCRLMRIGHDAEVGVVLTSDLIEFFNVKLETGRVTSATKSVMASFFDRVLPAHTGFFLERDHLIRDCFAGVDVEAGISTLFAEGVIIRRDATSFWFSVPNAGEFAAQLAAGRQEMKSAVRRRGRSSRTESVAVLAAKPLKRSTLTAAYLVRDLVCLGGVRRVPAADGQEPLLEIVDNVP</sequence>
<gene>
    <name evidence="3" type="ORF">PLBR_LOCUS3043</name>
</gene>
<name>A0A3P3Y6M6_PLABS</name>
<feature type="compositionally biased region" description="Basic residues" evidence="2">
    <location>
        <begin position="30"/>
        <end position="44"/>
    </location>
</feature>
<geneLocation type="mitochondrion" evidence="3"/>
<dbReference type="InterPro" id="IPR018865">
    <property type="entry name" value="STK19-like"/>
</dbReference>
<accession>A0A3P3Y6M6</accession>
<feature type="compositionally biased region" description="Basic and acidic residues" evidence="2">
    <location>
        <begin position="45"/>
        <end position="56"/>
    </location>
</feature>
<evidence type="ECO:0000256" key="1">
    <source>
        <dbReference type="ARBA" id="ARBA00093458"/>
    </source>
</evidence>
<dbReference type="PANTHER" id="PTHR15243:SF0">
    <property type="entry name" value="SERINE_THREONINE-PROTEIN KINASE 19"/>
    <property type="match status" value="1"/>
</dbReference>
<dbReference type="AlphaFoldDB" id="A0A3P3Y6M6"/>
<proteinExistence type="inferred from homology"/>
<keyword evidence="3" id="KW-0496">Mitochondrion</keyword>
<dbReference type="Pfam" id="PF10494">
    <property type="entry name" value="Stk19"/>
    <property type="match status" value="1"/>
</dbReference>
<feature type="region of interest" description="Disordered" evidence="2">
    <location>
        <begin position="1"/>
        <end position="61"/>
    </location>
</feature>
<evidence type="ECO:0000313" key="4">
    <source>
        <dbReference type="Proteomes" id="UP000290189"/>
    </source>
</evidence>
<dbReference type="PANTHER" id="PTHR15243">
    <property type="entry name" value="SERINE/THREONINE-PROTEIN KINASE 19"/>
    <property type="match status" value="1"/>
</dbReference>
<evidence type="ECO:0000313" key="3">
    <source>
        <dbReference type="EMBL" id="SPQ95828.1"/>
    </source>
</evidence>
<protein>
    <recommendedName>
        <fullName evidence="5">Serine/threonine-protein kinase 19</fullName>
    </recommendedName>
</protein>
<evidence type="ECO:0000256" key="2">
    <source>
        <dbReference type="SAM" id="MobiDB-lite"/>
    </source>
</evidence>
<dbReference type="Proteomes" id="UP000290189">
    <property type="component" value="Unassembled WGS sequence"/>
</dbReference>
<evidence type="ECO:0008006" key="5">
    <source>
        <dbReference type="Google" id="ProtNLM"/>
    </source>
</evidence>